<evidence type="ECO:0000256" key="5">
    <source>
        <dbReference type="ARBA" id="ARBA00022989"/>
    </source>
</evidence>
<evidence type="ECO:0000256" key="7">
    <source>
        <dbReference type="RuleBase" id="RU363032"/>
    </source>
</evidence>
<dbReference type="InterPro" id="IPR000515">
    <property type="entry name" value="MetI-like"/>
</dbReference>
<organism evidence="9 10">
    <name type="scientific">Neoroseomonas lacus</name>
    <dbReference type="NCBI Taxonomy" id="287609"/>
    <lineage>
        <taxon>Bacteria</taxon>
        <taxon>Pseudomonadati</taxon>
        <taxon>Pseudomonadota</taxon>
        <taxon>Alphaproteobacteria</taxon>
        <taxon>Acetobacterales</taxon>
        <taxon>Acetobacteraceae</taxon>
        <taxon>Neoroseomonas</taxon>
    </lineage>
</organism>
<evidence type="ECO:0000256" key="6">
    <source>
        <dbReference type="ARBA" id="ARBA00023136"/>
    </source>
</evidence>
<comment type="subcellular location">
    <subcellularLocation>
        <location evidence="1 7">Cell membrane</location>
        <topology evidence="1 7">Multi-pass membrane protein</topology>
    </subcellularLocation>
</comment>
<feature type="transmembrane region" description="Helical" evidence="7">
    <location>
        <begin position="116"/>
        <end position="135"/>
    </location>
</feature>
<feature type="transmembrane region" description="Helical" evidence="7">
    <location>
        <begin position="20"/>
        <end position="40"/>
    </location>
</feature>
<comment type="caution">
    <text evidence="9">The sequence shown here is derived from an EMBL/GenBank/DDBJ whole genome shotgun (WGS) entry which is preliminary data.</text>
</comment>
<evidence type="ECO:0000256" key="1">
    <source>
        <dbReference type="ARBA" id="ARBA00004651"/>
    </source>
</evidence>
<protein>
    <submittedName>
        <fullName evidence="9">ABC transporter permease</fullName>
    </submittedName>
</protein>
<dbReference type="InterPro" id="IPR035906">
    <property type="entry name" value="MetI-like_sf"/>
</dbReference>
<dbReference type="EMBL" id="BMKW01000002">
    <property type="protein sequence ID" value="GGJ02860.1"/>
    <property type="molecule type" value="Genomic_DNA"/>
</dbReference>
<dbReference type="PROSITE" id="PS50928">
    <property type="entry name" value="ABC_TM1"/>
    <property type="match status" value="1"/>
</dbReference>
<dbReference type="GO" id="GO:0055085">
    <property type="term" value="P:transmembrane transport"/>
    <property type="evidence" value="ECO:0007669"/>
    <property type="project" value="InterPro"/>
</dbReference>
<feature type="transmembrane region" description="Helical" evidence="7">
    <location>
        <begin position="241"/>
        <end position="260"/>
    </location>
</feature>
<feature type="transmembrane region" description="Helical" evidence="7">
    <location>
        <begin position="83"/>
        <end position="104"/>
    </location>
</feature>
<keyword evidence="10" id="KW-1185">Reference proteome</keyword>
<keyword evidence="3" id="KW-1003">Cell membrane</keyword>
<dbReference type="AlphaFoldDB" id="A0A917KA18"/>
<evidence type="ECO:0000259" key="8">
    <source>
        <dbReference type="PROSITE" id="PS50928"/>
    </source>
</evidence>
<name>A0A917KA18_9PROT</name>
<dbReference type="Proteomes" id="UP000661507">
    <property type="component" value="Unassembled WGS sequence"/>
</dbReference>
<dbReference type="GO" id="GO:0005886">
    <property type="term" value="C:plasma membrane"/>
    <property type="evidence" value="ECO:0007669"/>
    <property type="project" value="UniProtKB-SubCell"/>
</dbReference>
<evidence type="ECO:0000313" key="9">
    <source>
        <dbReference type="EMBL" id="GGJ02860.1"/>
    </source>
</evidence>
<dbReference type="SUPFAM" id="SSF161098">
    <property type="entry name" value="MetI-like"/>
    <property type="match status" value="1"/>
</dbReference>
<evidence type="ECO:0000256" key="2">
    <source>
        <dbReference type="ARBA" id="ARBA00022448"/>
    </source>
</evidence>
<dbReference type="CDD" id="cd06261">
    <property type="entry name" value="TM_PBP2"/>
    <property type="match status" value="1"/>
</dbReference>
<keyword evidence="6 7" id="KW-0472">Membrane</keyword>
<evidence type="ECO:0000256" key="3">
    <source>
        <dbReference type="ARBA" id="ARBA00022475"/>
    </source>
</evidence>
<evidence type="ECO:0000256" key="4">
    <source>
        <dbReference type="ARBA" id="ARBA00022692"/>
    </source>
</evidence>
<dbReference type="Pfam" id="PF00528">
    <property type="entry name" value="BPD_transp_1"/>
    <property type="match status" value="1"/>
</dbReference>
<accession>A0A917KA18</accession>
<reference evidence="9" key="1">
    <citation type="journal article" date="2014" name="Int. J. Syst. Evol. Microbiol.">
        <title>Complete genome sequence of Corynebacterium casei LMG S-19264T (=DSM 44701T), isolated from a smear-ripened cheese.</title>
        <authorList>
            <consortium name="US DOE Joint Genome Institute (JGI-PGF)"/>
            <person name="Walter F."/>
            <person name="Albersmeier A."/>
            <person name="Kalinowski J."/>
            <person name="Ruckert C."/>
        </authorList>
    </citation>
    <scope>NUCLEOTIDE SEQUENCE</scope>
    <source>
        <strain evidence="9">CGMCC 1.3617</strain>
    </source>
</reference>
<sequence>MVAPAARGLSALALERRRAAWLFLVPMVVTVLLVAGWPLARTIWFSLTDARLDDTAAPAFIGLENYAWLIQDPDWWNAVRNTVSFAIVSVSLETLLGLVIALALNERMRGRGLLRAAMLIPWAIPTVVSAQMWGWMLHDQVGVVNEALLALGVIARPLAFTADPDLALWAVVAVDVWKTTPFMALLILAALQLLPGEIYEAAEIDGLGPVGRFFRLTLPLIRPALMVAVIFRALDALRVFDLMYVLTGNSAATASMSVYARQHLVDFQDVGFGSAAATGLFLVIAAATVLLVTLGRVRLGAAEDGR</sequence>
<feature type="transmembrane region" description="Helical" evidence="7">
    <location>
        <begin position="272"/>
        <end position="294"/>
    </location>
</feature>
<keyword evidence="2 7" id="KW-0813">Transport</keyword>
<dbReference type="RefSeq" id="WP_188965568.1">
    <property type="nucleotide sequence ID" value="NZ_BMKW01000002.1"/>
</dbReference>
<dbReference type="Gene3D" id="1.10.3720.10">
    <property type="entry name" value="MetI-like"/>
    <property type="match status" value="1"/>
</dbReference>
<keyword evidence="5 7" id="KW-1133">Transmembrane helix</keyword>
<feature type="transmembrane region" description="Helical" evidence="7">
    <location>
        <begin position="166"/>
        <end position="193"/>
    </location>
</feature>
<comment type="similarity">
    <text evidence="7">Belongs to the binding-protein-dependent transport system permease family.</text>
</comment>
<gene>
    <name evidence="9" type="ORF">GCM10011320_07150</name>
</gene>
<feature type="domain" description="ABC transmembrane type-1" evidence="8">
    <location>
        <begin position="79"/>
        <end position="293"/>
    </location>
</feature>
<dbReference type="PANTHER" id="PTHR43005:SF2">
    <property type="entry name" value="INTEGRAL MEMBRANE SUGAR TRANSPORT PROTEIN"/>
    <property type="match status" value="1"/>
</dbReference>
<keyword evidence="4 7" id="KW-0812">Transmembrane</keyword>
<proteinExistence type="inferred from homology"/>
<dbReference type="PANTHER" id="PTHR43005">
    <property type="entry name" value="BLR7065 PROTEIN"/>
    <property type="match status" value="1"/>
</dbReference>
<reference evidence="9" key="2">
    <citation type="submission" date="2020-09" db="EMBL/GenBank/DDBJ databases">
        <authorList>
            <person name="Sun Q."/>
            <person name="Zhou Y."/>
        </authorList>
    </citation>
    <scope>NUCLEOTIDE SEQUENCE</scope>
    <source>
        <strain evidence="9">CGMCC 1.3617</strain>
    </source>
</reference>
<evidence type="ECO:0000313" key="10">
    <source>
        <dbReference type="Proteomes" id="UP000661507"/>
    </source>
</evidence>